<name>A0A645HK97_9ZZZZ</name>
<proteinExistence type="predicted"/>
<dbReference type="AlphaFoldDB" id="A0A645HK97"/>
<accession>A0A645HK97</accession>
<sequence length="104" mass="11254">MITDHLKHGEVNAIKAPQLARALGFTSTRELQQAVHNERDNGGLILSSGNGFFLPSENEVQAKQEIERFIASLSSRAVSTLGVLKTAKRALRRIGSTPLDDVSA</sequence>
<gene>
    <name evidence="1" type="ORF">SDC9_186708</name>
</gene>
<evidence type="ECO:0000313" key="1">
    <source>
        <dbReference type="EMBL" id="MPN39180.1"/>
    </source>
</evidence>
<protein>
    <submittedName>
        <fullName evidence="1">Uncharacterized protein</fullName>
    </submittedName>
</protein>
<comment type="caution">
    <text evidence="1">The sequence shown here is derived from an EMBL/GenBank/DDBJ whole genome shotgun (WGS) entry which is preliminary data.</text>
</comment>
<reference evidence="1" key="1">
    <citation type="submission" date="2019-08" db="EMBL/GenBank/DDBJ databases">
        <authorList>
            <person name="Kucharzyk K."/>
            <person name="Murdoch R.W."/>
            <person name="Higgins S."/>
            <person name="Loffler F."/>
        </authorList>
    </citation>
    <scope>NUCLEOTIDE SEQUENCE</scope>
</reference>
<dbReference type="EMBL" id="VSSQ01094835">
    <property type="protein sequence ID" value="MPN39180.1"/>
    <property type="molecule type" value="Genomic_DNA"/>
</dbReference>
<organism evidence="1">
    <name type="scientific">bioreactor metagenome</name>
    <dbReference type="NCBI Taxonomy" id="1076179"/>
    <lineage>
        <taxon>unclassified sequences</taxon>
        <taxon>metagenomes</taxon>
        <taxon>ecological metagenomes</taxon>
    </lineage>
</organism>